<proteinExistence type="predicted"/>
<gene>
    <name evidence="1" type="ORF">MAE02_70490</name>
</gene>
<dbReference type="EMBL" id="BJYU01000453">
    <property type="protein sequence ID" value="GEO19353.1"/>
    <property type="molecule type" value="Genomic_DNA"/>
</dbReference>
<evidence type="ECO:0000313" key="2">
    <source>
        <dbReference type="Proteomes" id="UP000321085"/>
    </source>
</evidence>
<sequence>MKKLVTRAGAVTTAQVDGYHIEERLLDRILIEVSDKGGGSLEVAFHEKDQRYLSQFSAAQHAHWLNVAMLHVESGCALETLQGKQAWITDEAPTKPMSYITAMRPARQEFELPPELEFLRRTSPSI</sequence>
<dbReference type="AlphaFoldDB" id="A0A512C549"/>
<keyword evidence="2" id="KW-1185">Reference proteome</keyword>
<dbReference type="RefSeq" id="WP_147023495.1">
    <property type="nucleotide sequence ID" value="NZ_BJYU01000453.1"/>
</dbReference>
<protein>
    <submittedName>
        <fullName evidence="1">Uncharacterized protein</fullName>
    </submittedName>
</protein>
<evidence type="ECO:0000313" key="1">
    <source>
        <dbReference type="EMBL" id="GEO19353.1"/>
    </source>
</evidence>
<organism evidence="1 2">
    <name type="scientific">Microvirga aerophila</name>
    <dbReference type="NCBI Taxonomy" id="670291"/>
    <lineage>
        <taxon>Bacteria</taxon>
        <taxon>Pseudomonadati</taxon>
        <taxon>Pseudomonadota</taxon>
        <taxon>Alphaproteobacteria</taxon>
        <taxon>Hyphomicrobiales</taxon>
        <taxon>Methylobacteriaceae</taxon>
        <taxon>Microvirga</taxon>
    </lineage>
</organism>
<dbReference type="Proteomes" id="UP000321085">
    <property type="component" value="Unassembled WGS sequence"/>
</dbReference>
<accession>A0A512C549</accession>
<name>A0A512C549_9HYPH</name>
<reference evidence="1 2" key="1">
    <citation type="submission" date="2019-07" db="EMBL/GenBank/DDBJ databases">
        <title>Whole genome shotgun sequence of Microvirga aerophila NBRC 106136.</title>
        <authorList>
            <person name="Hosoyama A."/>
            <person name="Uohara A."/>
            <person name="Ohji S."/>
            <person name="Ichikawa N."/>
        </authorList>
    </citation>
    <scope>NUCLEOTIDE SEQUENCE [LARGE SCALE GENOMIC DNA]</scope>
    <source>
        <strain evidence="1 2">NBRC 106136</strain>
    </source>
</reference>
<comment type="caution">
    <text evidence="1">The sequence shown here is derived from an EMBL/GenBank/DDBJ whole genome shotgun (WGS) entry which is preliminary data.</text>
</comment>